<evidence type="ECO:0000256" key="1">
    <source>
        <dbReference type="SAM" id="Phobius"/>
    </source>
</evidence>
<keyword evidence="1" id="KW-1133">Transmembrane helix</keyword>
<feature type="transmembrane region" description="Helical" evidence="1">
    <location>
        <begin position="6"/>
        <end position="25"/>
    </location>
</feature>
<feature type="transmembrane region" description="Helical" evidence="1">
    <location>
        <begin position="82"/>
        <end position="101"/>
    </location>
</feature>
<keyword evidence="1" id="KW-0812">Transmembrane</keyword>
<name>A0A8T4IGU9_9SPHN</name>
<dbReference type="AlphaFoldDB" id="A0A8T4IGU9"/>
<keyword evidence="1" id="KW-0472">Membrane</keyword>
<reference evidence="2" key="1">
    <citation type="submission" date="2021-04" db="EMBL/GenBank/DDBJ databases">
        <title>Ouciella asimina sp. nov., isolated from the surface seawater in the hydrothermal field of Okinawa Trough.</title>
        <authorList>
            <person name="Shuang W."/>
        </authorList>
    </citation>
    <scope>NUCLEOTIDE SEQUENCE</scope>
    <source>
        <strain evidence="2">LXI357</strain>
    </source>
</reference>
<dbReference type="Proteomes" id="UP000676996">
    <property type="component" value="Unassembled WGS sequence"/>
</dbReference>
<dbReference type="EMBL" id="JAGRQC010000004">
    <property type="protein sequence ID" value="MBR0553721.1"/>
    <property type="molecule type" value="Genomic_DNA"/>
</dbReference>
<sequence>MNPLVFGVVAGMVFGAIDVALMLPLAFADKRAALTGAFLSRFAIGFLISLVKMPLPTWAVGAIVATLVSLPYAVITKAFVPVLGTGLIGGLLIGWAAGRWAG</sequence>
<protein>
    <submittedName>
        <fullName evidence="2">Uncharacterized protein</fullName>
    </submittedName>
</protein>
<gene>
    <name evidence="2" type="ORF">J7S20_14515</name>
</gene>
<feature type="transmembrane region" description="Helical" evidence="1">
    <location>
        <begin position="57"/>
        <end position="75"/>
    </location>
</feature>
<keyword evidence="3" id="KW-1185">Reference proteome</keyword>
<organism evidence="2 3">
    <name type="scientific">Stakelama marina</name>
    <dbReference type="NCBI Taxonomy" id="2826939"/>
    <lineage>
        <taxon>Bacteria</taxon>
        <taxon>Pseudomonadati</taxon>
        <taxon>Pseudomonadota</taxon>
        <taxon>Alphaproteobacteria</taxon>
        <taxon>Sphingomonadales</taxon>
        <taxon>Sphingomonadaceae</taxon>
        <taxon>Stakelama</taxon>
    </lineage>
</organism>
<comment type="caution">
    <text evidence="2">The sequence shown here is derived from an EMBL/GenBank/DDBJ whole genome shotgun (WGS) entry which is preliminary data.</text>
</comment>
<feature type="transmembrane region" description="Helical" evidence="1">
    <location>
        <begin position="32"/>
        <end position="51"/>
    </location>
</feature>
<proteinExistence type="predicted"/>
<evidence type="ECO:0000313" key="3">
    <source>
        <dbReference type="Proteomes" id="UP000676996"/>
    </source>
</evidence>
<dbReference type="RefSeq" id="WP_284054964.1">
    <property type="nucleotide sequence ID" value="NZ_JAGRQC010000004.1"/>
</dbReference>
<accession>A0A8T4IGU9</accession>
<evidence type="ECO:0000313" key="2">
    <source>
        <dbReference type="EMBL" id="MBR0553721.1"/>
    </source>
</evidence>